<accession>M5S726</accession>
<dbReference type="PATRIC" id="fig|1263868.3.peg.2292"/>
<evidence type="ECO:0000256" key="1">
    <source>
        <dbReference type="SAM" id="MobiDB-lite"/>
    </source>
</evidence>
<proteinExistence type="predicted"/>
<protein>
    <submittedName>
        <fullName evidence="2">Uncharacterized protein</fullName>
    </submittedName>
</protein>
<dbReference type="EMBL" id="ANOF01000069">
    <property type="protein sequence ID" value="EMI27266.1"/>
    <property type="molecule type" value="Genomic_DNA"/>
</dbReference>
<dbReference type="Proteomes" id="UP000011996">
    <property type="component" value="Unassembled WGS sequence"/>
</dbReference>
<gene>
    <name evidence="2" type="ORF">RESH_02116</name>
</gene>
<reference evidence="2 3" key="1">
    <citation type="journal article" date="2013" name="Mar. Genomics">
        <title>Expression of sulfatases in Rhodopirellula baltica and the diversity of sulfatases in the genus Rhodopirellula.</title>
        <authorList>
            <person name="Wegner C.E."/>
            <person name="Richter-Heitmann T."/>
            <person name="Klindworth A."/>
            <person name="Klockow C."/>
            <person name="Richter M."/>
            <person name="Achstetter T."/>
            <person name="Glockner F.O."/>
            <person name="Harder J."/>
        </authorList>
    </citation>
    <scope>NUCLEOTIDE SEQUENCE [LARGE SCALE GENOMIC DNA]</scope>
    <source>
        <strain evidence="2 3">SH398</strain>
    </source>
</reference>
<feature type="region of interest" description="Disordered" evidence="1">
    <location>
        <begin position="1"/>
        <end position="23"/>
    </location>
</feature>
<evidence type="ECO:0000313" key="2">
    <source>
        <dbReference type="EMBL" id="EMI27266.1"/>
    </source>
</evidence>
<comment type="caution">
    <text evidence="2">The sequence shown here is derived from an EMBL/GenBank/DDBJ whole genome shotgun (WGS) entry which is preliminary data.</text>
</comment>
<dbReference type="AlphaFoldDB" id="M5S726"/>
<name>M5S726_9BACT</name>
<sequence length="82" mass="8720">MPTAQLKHRETAPMPSCHLHRAASAGNTPLPLVAKNSHQFLADALIAHGASARETTPQGDQVSRQHASVVLAKTGFNSRTDL</sequence>
<organism evidence="2 3">
    <name type="scientific">Rhodopirellula europaea SH398</name>
    <dbReference type="NCBI Taxonomy" id="1263868"/>
    <lineage>
        <taxon>Bacteria</taxon>
        <taxon>Pseudomonadati</taxon>
        <taxon>Planctomycetota</taxon>
        <taxon>Planctomycetia</taxon>
        <taxon>Pirellulales</taxon>
        <taxon>Pirellulaceae</taxon>
        <taxon>Rhodopirellula</taxon>
    </lineage>
</organism>
<evidence type="ECO:0000313" key="3">
    <source>
        <dbReference type="Proteomes" id="UP000011996"/>
    </source>
</evidence>